<evidence type="ECO:0008006" key="4">
    <source>
        <dbReference type="Google" id="ProtNLM"/>
    </source>
</evidence>
<feature type="chain" id="PRO_5030062757" description="Lipoprotein" evidence="1">
    <location>
        <begin position="24"/>
        <end position="139"/>
    </location>
</feature>
<evidence type="ECO:0000313" key="3">
    <source>
        <dbReference type="Proteomes" id="UP000262954"/>
    </source>
</evidence>
<accession>A0A316R9H6</accession>
<dbReference type="PROSITE" id="PS51257">
    <property type="entry name" value="PROKAR_LIPOPROTEIN"/>
    <property type="match status" value="1"/>
</dbReference>
<comment type="caution">
    <text evidence="2">The sequence shown here is derived from an EMBL/GenBank/DDBJ whole genome shotgun (WGS) entry which is preliminary data.</text>
</comment>
<feature type="signal peptide" evidence="1">
    <location>
        <begin position="1"/>
        <end position="23"/>
    </location>
</feature>
<dbReference type="AlphaFoldDB" id="A0A316R9H6"/>
<sequence length="139" mass="15566">MKKFFTVLSCVIALSFLSVGCSKDDDEDGDGDVEVTTGMTWEKLVEKYPFMGNFPKYEGDIELHQYNKTFGLESVAFFDYKCDASMATEYYAKLASENFLVNPNAEGIYTKTVNDYELIFTGSHAAGNFGMVFSCQPVE</sequence>
<dbReference type="GeneID" id="92927656"/>
<evidence type="ECO:0000256" key="1">
    <source>
        <dbReference type="SAM" id="SignalP"/>
    </source>
</evidence>
<dbReference type="Proteomes" id="UP000262954">
    <property type="component" value="Unassembled WGS sequence"/>
</dbReference>
<gene>
    <name evidence="2" type="ORF">DDY73_00210</name>
</gene>
<dbReference type="RefSeq" id="WP_009317100.1">
    <property type="nucleotide sequence ID" value="NZ_AP028032.1"/>
</dbReference>
<dbReference type="EMBL" id="DNWC01000005">
    <property type="protein sequence ID" value="HBJ07404.1"/>
    <property type="molecule type" value="Genomic_DNA"/>
</dbReference>
<proteinExistence type="predicted"/>
<reference evidence="2 3" key="1">
    <citation type="journal article" date="2018" name="Nat. Biotechnol.">
        <title>A standardized bacterial taxonomy based on genome phylogeny substantially revises the tree of life.</title>
        <authorList>
            <person name="Parks D.H."/>
            <person name="Chuvochina M."/>
            <person name="Waite D.W."/>
            <person name="Rinke C."/>
            <person name="Skarshewski A."/>
            <person name="Chaumeil P.A."/>
            <person name="Hugenholtz P."/>
        </authorList>
    </citation>
    <scope>NUCLEOTIDE SEQUENCE [LARGE SCALE GENOMIC DNA]</scope>
    <source>
        <strain evidence="2">UBA11482</strain>
    </source>
</reference>
<protein>
    <recommendedName>
        <fullName evidence="4">Lipoprotein</fullName>
    </recommendedName>
</protein>
<evidence type="ECO:0000313" key="2">
    <source>
        <dbReference type="EMBL" id="HBJ07404.1"/>
    </source>
</evidence>
<name>A0A316R9H6_9BACT</name>
<organism evidence="2 3">
    <name type="scientific">Coprobacter fastidiosus</name>
    <dbReference type="NCBI Taxonomy" id="1099853"/>
    <lineage>
        <taxon>Bacteria</taxon>
        <taxon>Pseudomonadati</taxon>
        <taxon>Bacteroidota</taxon>
        <taxon>Bacteroidia</taxon>
        <taxon>Bacteroidales</taxon>
        <taxon>Barnesiellaceae</taxon>
        <taxon>Coprobacter</taxon>
    </lineage>
</organism>
<keyword evidence="1" id="KW-0732">Signal</keyword>